<dbReference type="OrthoDB" id="6464241at2"/>
<evidence type="ECO:0000259" key="2">
    <source>
        <dbReference type="Pfam" id="PF08805"/>
    </source>
</evidence>
<protein>
    <submittedName>
        <fullName evidence="3">Pilus assembly protein</fullName>
    </submittedName>
</protein>
<feature type="transmembrane region" description="Helical" evidence="1">
    <location>
        <begin position="21"/>
        <end position="43"/>
    </location>
</feature>
<accession>A0A494X4I3</accession>
<sequence>MKTRQHQPLRRLQKGASLLEGIAYLGIAAIVVIGAIALLNSAFSSANSNQLNSELSAEQTASRKLFMTTQGNYGGADFTTALASAKGFPQSLTVDTKGDVTNAWGGSVTVAGNATTAGQFAITYTAVPEDVCINSLTSTTEGWLGVAVGGNAAIQPPITPVQAKKACAATNTIIWTSN</sequence>
<dbReference type="EMBL" id="RBZV01000012">
    <property type="protein sequence ID" value="RKP44591.1"/>
    <property type="molecule type" value="Genomic_DNA"/>
</dbReference>
<dbReference type="Pfam" id="PF08805">
    <property type="entry name" value="PilS"/>
    <property type="match status" value="1"/>
</dbReference>
<dbReference type="Proteomes" id="UP000280434">
    <property type="component" value="Unassembled WGS sequence"/>
</dbReference>
<name>A0A494X4I3_9BURK</name>
<organism evidence="3 4">
    <name type="scientific">Trinickia fusca</name>
    <dbReference type="NCBI Taxonomy" id="2419777"/>
    <lineage>
        <taxon>Bacteria</taxon>
        <taxon>Pseudomonadati</taxon>
        <taxon>Pseudomonadota</taxon>
        <taxon>Betaproteobacteria</taxon>
        <taxon>Burkholderiales</taxon>
        <taxon>Burkholderiaceae</taxon>
        <taxon>Trinickia</taxon>
    </lineage>
</organism>
<evidence type="ECO:0000256" key="1">
    <source>
        <dbReference type="SAM" id="Phobius"/>
    </source>
</evidence>
<feature type="domain" description="Type 4 secretion system PilS N-terminal" evidence="2">
    <location>
        <begin position="47"/>
        <end position="178"/>
    </location>
</feature>
<reference evidence="3 4" key="1">
    <citation type="submission" date="2018-10" db="EMBL/GenBank/DDBJ databases">
        <title>Paraburkholderia sp. 7MK8-2, isolated from soil.</title>
        <authorList>
            <person name="Gao Z.-H."/>
            <person name="Qiu L.-H."/>
        </authorList>
    </citation>
    <scope>NUCLEOTIDE SEQUENCE [LARGE SCALE GENOMIC DNA]</scope>
    <source>
        <strain evidence="3 4">7MK8-2</strain>
    </source>
</reference>
<dbReference type="InterPro" id="IPR045584">
    <property type="entry name" value="Pilin-like"/>
</dbReference>
<dbReference type="SUPFAM" id="SSF54523">
    <property type="entry name" value="Pili subunits"/>
    <property type="match status" value="1"/>
</dbReference>
<evidence type="ECO:0000313" key="4">
    <source>
        <dbReference type="Proteomes" id="UP000280434"/>
    </source>
</evidence>
<proteinExistence type="predicted"/>
<keyword evidence="1" id="KW-0812">Transmembrane</keyword>
<dbReference type="AlphaFoldDB" id="A0A494X4I3"/>
<dbReference type="RefSeq" id="WP_121281014.1">
    <property type="nucleotide sequence ID" value="NZ_RBZV01000012.1"/>
</dbReference>
<dbReference type="InterPro" id="IPR014911">
    <property type="entry name" value="PilS_N"/>
</dbReference>
<keyword evidence="1" id="KW-0472">Membrane</keyword>
<comment type="caution">
    <text evidence="3">The sequence shown here is derived from an EMBL/GenBank/DDBJ whole genome shotgun (WGS) entry which is preliminary data.</text>
</comment>
<gene>
    <name evidence="3" type="ORF">D7S89_22215</name>
</gene>
<evidence type="ECO:0000313" key="3">
    <source>
        <dbReference type="EMBL" id="RKP44591.1"/>
    </source>
</evidence>
<keyword evidence="4" id="KW-1185">Reference proteome</keyword>
<keyword evidence="1" id="KW-1133">Transmembrane helix</keyword>
<dbReference type="Gene3D" id="3.30.1690.10">
    <property type="entry name" value="TcpA-like pilin"/>
    <property type="match status" value="1"/>
</dbReference>